<dbReference type="InterPro" id="IPR037185">
    <property type="entry name" value="EmrE-like"/>
</dbReference>
<evidence type="ECO:0000256" key="1">
    <source>
        <dbReference type="ARBA" id="ARBA00004141"/>
    </source>
</evidence>
<feature type="transmembrane region" description="Helical" evidence="5">
    <location>
        <begin position="273"/>
        <end position="296"/>
    </location>
</feature>
<dbReference type="PANTHER" id="PTHR12570">
    <property type="match status" value="1"/>
</dbReference>
<dbReference type="InterPro" id="IPR008521">
    <property type="entry name" value="Mg_trans_NIPA"/>
</dbReference>
<evidence type="ECO:0000256" key="3">
    <source>
        <dbReference type="ARBA" id="ARBA00022989"/>
    </source>
</evidence>
<feature type="transmembrane region" description="Helical" evidence="5">
    <location>
        <begin position="98"/>
        <end position="118"/>
    </location>
</feature>
<feature type="transmembrane region" description="Helical" evidence="5">
    <location>
        <begin position="246"/>
        <end position="264"/>
    </location>
</feature>
<comment type="subcellular location">
    <subcellularLocation>
        <location evidence="1">Membrane</location>
        <topology evidence="1">Multi-pass membrane protein</topology>
    </subcellularLocation>
</comment>
<dbReference type="GO" id="GO:0016020">
    <property type="term" value="C:membrane"/>
    <property type="evidence" value="ECO:0007669"/>
    <property type="project" value="UniProtKB-SubCell"/>
</dbReference>
<dbReference type="AlphaFoldDB" id="A0A2V3J495"/>
<keyword evidence="7" id="KW-1185">Reference proteome</keyword>
<keyword evidence="3 5" id="KW-1133">Transmembrane helix</keyword>
<feature type="transmembrane region" description="Helical" evidence="5">
    <location>
        <begin position="20"/>
        <end position="39"/>
    </location>
</feature>
<comment type="caution">
    <text evidence="6">The sequence shown here is derived from an EMBL/GenBank/DDBJ whole genome shotgun (WGS) entry which is preliminary data.</text>
</comment>
<protein>
    <submittedName>
        <fullName evidence="6">Putative magnesium transporter NIPA8</fullName>
    </submittedName>
</protein>
<dbReference type="OrthoDB" id="165382at2759"/>
<dbReference type="SUPFAM" id="SSF103481">
    <property type="entry name" value="Multidrug resistance efflux transporter EmrE"/>
    <property type="match status" value="1"/>
</dbReference>
<accession>A0A2V3J495</accession>
<dbReference type="Pfam" id="PF05653">
    <property type="entry name" value="Mg_trans_NIPA"/>
    <property type="match status" value="1"/>
</dbReference>
<dbReference type="GO" id="GO:0015095">
    <property type="term" value="F:magnesium ion transmembrane transporter activity"/>
    <property type="evidence" value="ECO:0007669"/>
    <property type="project" value="InterPro"/>
</dbReference>
<name>A0A2V3J495_9FLOR</name>
<sequence>MVAGFQTIPDLAPFPAPWSIGLMLAMAGYTMCGAGMNLIKLSHIKRGTAGGSTTLRSTPFNRRSSAAHATVLWCCGYGVNSLGGILNTAGLRFAAQSLIAPLSSMALVVNAVFATFVLGERLGLRDVLPMSLIAVGNIVAVASANHAEQRGLTLREISQLFRRASFQVYLITVLVLASLLMLLRGRIRRRIRKSGGDELANPTLVAYAGLCHAAAAAMLSVNTVFLSKASLLALTDGLHNALKPQFLALILTWLSLVCFWIYTLNRLLASHDILFIVPAIEVLWSLCSMIGGGIFFDEYASMNMARRITFAAGVVINLSGVFILSRRGEKGGKLG</sequence>
<feature type="transmembrane region" description="Helical" evidence="5">
    <location>
        <begin position="308"/>
        <end position="325"/>
    </location>
</feature>
<gene>
    <name evidence="6" type="ORF">BWQ96_00850</name>
</gene>
<feature type="transmembrane region" description="Helical" evidence="5">
    <location>
        <begin position="66"/>
        <end position="86"/>
    </location>
</feature>
<evidence type="ECO:0000313" key="7">
    <source>
        <dbReference type="Proteomes" id="UP000247409"/>
    </source>
</evidence>
<reference evidence="6 7" key="1">
    <citation type="journal article" date="2018" name="Mol. Biol. Evol.">
        <title>Analysis of the draft genome of the red seaweed Gracilariopsis chorda provides insights into genome size evolution in Rhodophyta.</title>
        <authorList>
            <person name="Lee J."/>
            <person name="Yang E.C."/>
            <person name="Graf L."/>
            <person name="Yang J.H."/>
            <person name="Qiu H."/>
            <person name="Zel Zion U."/>
            <person name="Chan C.X."/>
            <person name="Stephens T.G."/>
            <person name="Weber A.P.M."/>
            <person name="Boo G.H."/>
            <person name="Boo S.M."/>
            <person name="Kim K.M."/>
            <person name="Shin Y."/>
            <person name="Jung M."/>
            <person name="Lee S.J."/>
            <person name="Yim H.S."/>
            <person name="Lee J.H."/>
            <person name="Bhattacharya D."/>
            <person name="Yoon H.S."/>
        </authorList>
    </citation>
    <scope>NUCLEOTIDE SEQUENCE [LARGE SCALE GENOMIC DNA]</scope>
    <source>
        <strain evidence="6 7">SKKU-2015</strain>
        <tissue evidence="6">Whole body</tissue>
    </source>
</reference>
<organism evidence="6 7">
    <name type="scientific">Gracilariopsis chorda</name>
    <dbReference type="NCBI Taxonomy" id="448386"/>
    <lineage>
        <taxon>Eukaryota</taxon>
        <taxon>Rhodophyta</taxon>
        <taxon>Florideophyceae</taxon>
        <taxon>Rhodymeniophycidae</taxon>
        <taxon>Gracilariales</taxon>
        <taxon>Gracilariaceae</taxon>
        <taxon>Gracilariopsis</taxon>
    </lineage>
</organism>
<evidence type="ECO:0000256" key="5">
    <source>
        <dbReference type="SAM" id="Phobius"/>
    </source>
</evidence>
<feature type="transmembrane region" description="Helical" evidence="5">
    <location>
        <begin position="127"/>
        <end position="144"/>
    </location>
</feature>
<keyword evidence="4 5" id="KW-0472">Membrane</keyword>
<dbReference type="Proteomes" id="UP000247409">
    <property type="component" value="Unassembled WGS sequence"/>
</dbReference>
<dbReference type="EMBL" id="NBIV01000006">
    <property type="protein sequence ID" value="PXF49276.1"/>
    <property type="molecule type" value="Genomic_DNA"/>
</dbReference>
<evidence type="ECO:0000313" key="6">
    <source>
        <dbReference type="EMBL" id="PXF49276.1"/>
    </source>
</evidence>
<evidence type="ECO:0000256" key="2">
    <source>
        <dbReference type="ARBA" id="ARBA00022692"/>
    </source>
</evidence>
<feature type="transmembrane region" description="Helical" evidence="5">
    <location>
        <begin position="164"/>
        <end position="183"/>
    </location>
</feature>
<feature type="transmembrane region" description="Helical" evidence="5">
    <location>
        <begin position="204"/>
        <end position="226"/>
    </location>
</feature>
<evidence type="ECO:0000256" key="4">
    <source>
        <dbReference type="ARBA" id="ARBA00023136"/>
    </source>
</evidence>
<proteinExistence type="predicted"/>
<keyword evidence="2 5" id="KW-0812">Transmembrane</keyword>
<dbReference type="PANTHER" id="PTHR12570:SF9">
    <property type="entry name" value="MAGNESIUM TRANSPORTER NIPA8-RELATED"/>
    <property type="match status" value="1"/>
</dbReference>